<sequence length="442" mass="49232">MKMIYSRKQSQKHHELLKTFLPGGKYSSYAIKDSSSPIVFCRGKGSRLWDVDGNEYLDFNLKSGSAFLGHAHDEFSSVLGDFIGAPFFADHYSNELAACRYLRQYIPCCEAVRFGLSGTEIVLNAVRLARAYTHRSKIIRFYGHYHGNADPLIYSNKVLIERPFLRPFVTEGAIDSHIENDNLLLPWNDIEAVEKAFQDYTEQIAAVIMEPVAVNGGGIYPKEGYLERIRELCTNNNAILIFDEIITGIRMGLGGAQSVLKVVPDLCVLGKAVGGGIPVSVLCGKMDIMNAYESGRVIQAGTFNGYTLGLTAIGSVFQIIEKHADNYYQNMERVMKNICSVLFESAKKVGFPVSVQGPLTCMSIHCTESELKSVDEFDGKVRFMDGVLRECFIGHGILNAYTSRIYANINLTEDDVEFFGKRITGALEDASLLLSRIKRGWE</sequence>
<proteinExistence type="inferred from homology"/>
<dbReference type="Pfam" id="PF00202">
    <property type="entry name" value="Aminotran_3"/>
    <property type="match status" value="1"/>
</dbReference>
<dbReference type="GO" id="GO:0008483">
    <property type="term" value="F:transaminase activity"/>
    <property type="evidence" value="ECO:0007669"/>
    <property type="project" value="UniProtKB-KW"/>
</dbReference>
<dbReference type="Proteomes" id="UP000657006">
    <property type="component" value="Unassembled WGS sequence"/>
</dbReference>
<dbReference type="InterPro" id="IPR005814">
    <property type="entry name" value="Aminotrans_3"/>
</dbReference>
<dbReference type="InterPro" id="IPR015424">
    <property type="entry name" value="PyrdxlP-dep_Trfase"/>
</dbReference>
<dbReference type="SUPFAM" id="SSF53383">
    <property type="entry name" value="PLP-dependent transferases"/>
    <property type="match status" value="1"/>
</dbReference>
<keyword evidence="2 3" id="KW-0663">Pyridoxal phosphate</keyword>
<dbReference type="InterPro" id="IPR015421">
    <property type="entry name" value="PyrdxlP-dep_Trfase_major"/>
</dbReference>
<keyword evidence="4" id="KW-0032">Aminotransferase</keyword>
<protein>
    <submittedName>
        <fullName evidence="4">Aminotransferase class III-fold pyridoxal phosphate-dependent enzyme</fullName>
    </submittedName>
</protein>
<evidence type="ECO:0000256" key="1">
    <source>
        <dbReference type="ARBA" id="ARBA00001933"/>
    </source>
</evidence>
<keyword evidence="4" id="KW-0808">Transferase</keyword>
<dbReference type="RefSeq" id="WP_177719313.1">
    <property type="nucleotide sequence ID" value="NZ_JACRSQ010000004.1"/>
</dbReference>
<name>A0A926I019_9FIRM</name>
<evidence type="ECO:0000256" key="3">
    <source>
        <dbReference type="RuleBase" id="RU003560"/>
    </source>
</evidence>
<dbReference type="PANTHER" id="PTHR43713">
    <property type="entry name" value="GLUTAMATE-1-SEMIALDEHYDE 2,1-AMINOMUTASE"/>
    <property type="match status" value="1"/>
</dbReference>
<evidence type="ECO:0000256" key="2">
    <source>
        <dbReference type="ARBA" id="ARBA00022898"/>
    </source>
</evidence>
<dbReference type="EMBL" id="JACRSQ010000004">
    <property type="protein sequence ID" value="MBC8542719.1"/>
    <property type="molecule type" value="Genomic_DNA"/>
</dbReference>
<gene>
    <name evidence="4" type="ORF">H8730_04055</name>
</gene>
<dbReference type="InterPro" id="IPR015422">
    <property type="entry name" value="PyrdxlP-dep_Trfase_small"/>
</dbReference>
<reference evidence="4" key="1">
    <citation type="submission" date="2020-08" db="EMBL/GenBank/DDBJ databases">
        <title>Genome public.</title>
        <authorList>
            <person name="Liu C."/>
            <person name="Sun Q."/>
        </authorList>
    </citation>
    <scope>NUCLEOTIDE SEQUENCE</scope>
    <source>
        <strain evidence="4">NSJ-32</strain>
    </source>
</reference>
<dbReference type="Gene3D" id="3.90.1150.10">
    <property type="entry name" value="Aspartate Aminotransferase, domain 1"/>
    <property type="match status" value="1"/>
</dbReference>
<comment type="similarity">
    <text evidence="3">Belongs to the class-III pyridoxal-phosphate-dependent aminotransferase family.</text>
</comment>
<comment type="cofactor">
    <cofactor evidence="1">
        <name>pyridoxal 5'-phosphate</name>
        <dbReference type="ChEBI" id="CHEBI:597326"/>
    </cofactor>
</comment>
<accession>A0A926I019</accession>
<organism evidence="4 5">
    <name type="scientific">Bianquea renquensis</name>
    <dbReference type="NCBI Taxonomy" id="2763661"/>
    <lineage>
        <taxon>Bacteria</taxon>
        <taxon>Bacillati</taxon>
        <taxon>Bacillota</taxon>
        <taxon>Clostridia</taxon>
        <taxon>Eubacteriales</taxon>
        <taxon>Bianqueaceae</taxon>
        <taxon>Bianquea</taxon>
    </lineage>
</organism>
<evidence type="ECO:0000313" key="5">
    <source>
        <dbReference type="Proteomes" id="UP000657006"/>
    </source>
</evidence>
<comment type="caution">
    <text evidence="4">The sequence shown here is derived from an EMBL/GenBank/DDBJ whole genome shotgun (WGS) entry which is preliminary data.</text>
</comment>
<evidence type="ECO:0000313" key="4">
    <source>
        <dbReference type="EMBL" id="MBC8542719.1"/>
    </source>
</evidence>
<keyword evidence="5" id="KW-1185">Reference proteome</keyword>
<dbReference type="AlphaFoldDB" id="A0A926I019"/>
<dbReference type="GO" id="GO:0030170">
    <property type="term" value="F:pyridoxal phosphate binding"/>
    <property type="evidence" value="ECO:0007669"/>
    <property type="project" value="InterPro"/>
</dbReference>
<dbReference type="PANTHER" id="PTHR43713:SF3">
    <property type="entry name" value="GLUTAMATE-1-SEMIALDEHYDE 2,1-AMINOMUTASE 1, CHLOROPLASTIC-RELATED"/>
    <property type="match status" value="1"/>
</dbReference>
<dbReference type="Gene3D" id="3.40.640.10">
    <property type="entry name" value="Type I PLP-dependent aspartate aminotransferase-like (Major domain)"/>
    <property type="match status" value="1"/>
</dbReference>